<evidence type="ECO:0000256" key="7">
    <source>
        <dbReference type="ARBA" id="ARBA00023010"/>
    </source>
</evidence>
<dbReference type="EMBL" id="VSSQ01020993">
    <property type="protein sequence ID" value="MPM66297.1"/>
    <property type="molecule type" value="Genomic_DNA"/>
</dbReference>
<dbReference type="GO" id="GO:0015031">
    <property type="term" value="P:protein transport"/>
    <property type="evidence" value="ECO:0007669"/>
    <property type="project" value="UniProtKB-KW"/>
</dbReference>
<keyword evidence="3" id="KW-1003">Cell membrane</keyword>
<evidence type="ECO:0000256" key="10">
    <source>
        <dbReference type="SAM" id="Phobius"/>
    </source>
</evidence>
<reference evidence="12" key="1">
    <citation type="submission" date="2019-08" db="EMBL/GenBank/DDBJ databases">
        <authorList>
            <person name="Kucharzyk K."/>
            <person name="Murdoch R.W."/>
            <person name="Higgins S."/>
            <person name="Loffler F."/>
        </authorList>
    </citation>
    <scope>NUCLEOTIDE SEQUENCE</scope>
</reference>
<dbReference type="Gene3D" id="1.20.1640.10">
    <property type="entry name" value="Multidrug efflux transporter AcrB transmembrane domain"/>
    <property type="match status" value="1"/>
</dbReference>
<dbReference type="InterPro" id="IPR022813">
    <property type="entry name" value="SecD/SecF_arch_bac"/>
</dbReference>
<protein>
    <submittedName>
        <fullName evidence="12">Protein translocase subunit SecD</fullName>
    </submittedName>
</protein>
<feature type="transmembrane region" description="Helical" evidence="10">
    <location>
        <begin position="66"/>
        <end position="85"/>
    </location>
</feature>
<keyword evidence="8 10" id="KW-0472">Membrane</keyword>
<keyword evidence="7" id="KW-0811">Translocation</keyword>
<comment type="caution">
    <text evidence="12">The sequence shown here is derived from an EMBL/GenBank/DDBJ whole genome shotgun (WGS) entry which is preliminary data.</text>
</comment>
<evidence type="ECO:0000256" key="8">
    <source>
        <dbReference type="ARBA" id="ARBA00023136"/>
    </source>
</evidence>
<evidence type="ECO:0000256" key="9">
    <source>
        <dbReference type="SAM" id="MobiDB-lite"/>
    </source>
</evidence>
<evidence type="ECO:0000313" key="12">
    <source>
        <dbReference type="EMBL" id="MPM66297.1"/>
    </source>
</evidence>
<dbReference type="PANTHER" id="PTHR30081:SF1">
    <property type="entry name" value="PROTEIN TRANSLOCASE SUBUNIT SECD"/>
    <property type="match status" value="1"/>
</dbReference>
<keyword evidence="4 10" id="KW-0812">Transmembrane</keyword>
<feature type="domain" description="Membrane transport protein MMPL" evidence="11">
    <location>
        <begin position="1"/>
        <end position="102"/>
    </location>
</feature>
<feature type="region of interest" description="Disordered" evidence="9">
    <location>
        <begin position="120"/>
        <end position="153"/>
    </location>
</feature>
<gene>
    <name evidence="12" type="primary">secD_6</name>
    <name evidence="12" type="ORF">SDC9_113204</name>
</gene>
<dbReference type="PANTHER" id="PTHR30081">
    <property type="entry name" value="PROTEIN-EXPORT MEMBRANE PROTEIN SEC"/>
    <property type="match status" value="1"/>
</dbReference>
<name>A0A645BM35_9ZZZZ</name>
<dbReference type="InterPro" id="IPR004869">
    <property type="entry name" value="MMPL_dom"/>
</dbReference>
<dbReference type="GO" id="GO:0005886">
    <property type="term" value="C:plasma membrane"/>
    <property type="evidence" value="ECO:0007669"/>
    <property type="project" value="TreeGrafter"/>
</dbReference>
<sequence>MAIGVTADSFVVYFERIRDEIRDGHSLHHSIQSGWHKARGTILMADGVQLLAAVVLYFLAIGSVKGFAFTLGVTTAIDLLLVIFFTHPLMTLLGRTTFFGEGHKNSGLDPQHLGVSRASLLGRRGTARKRTKPDASAARKPGTSKKAEEASHE</sequence>
<keyword evidence="6 10" id="KW-1133">Transmembrane helix</keyword>
<dbReference type="SUPFAM" id="SSF82866">
    <property type="entry name" value="Multidrug efflux transporter AcrB transmembrane domain"/>
    <property type="match status" value="1"/>
</dbReference>
<comment type="subcellular location">
    <subcellularLocation>
        <location evidence="1">Membrane</location>
        <topology evidence="1">Multi-pass membrane protein</topology>
    </subcellularLocation>
</comment>
<dbReference type="Pfam" id="PF03176">
    <property type="entry name" value="MMPL"/>
    <property type="match status" value="1"/>
</dbReference>
<evidence type="ECO:0000256" key="5">
    <source>
        <dbReference type="ARBA" id="ARBA00022927"/>
    </source>
</evidence>
<evidence type="ECO:0000256" key="4">
    <source>
        <dbReference type="ARBA" id="ARBA00022692"/>
    </source>
</evidence>
<accession>A0A645BM35</accession>
<evidence type="ECO:0000256" key="3">
    <source>
        <dbReference type="ARBA" id="ARBA00022475"/>
    </source>
</evidence>
<dbReference type="AlphaFoldDB" id="A0A645BM35"/>
<evidence type="ECO:0000256" key="1">
    <source>
        <dbReference type="ARBA" id="ARBA00004141"/>
    </source>
</evidence>
<proteinExistence type="predicted"/>
<feature type="transmembrane region" description="Helical" evidence="10">
    <location>
        <begin position="42"/>
        <end position="60"/>
    </location>
</feature>
<keyword evidence="2" id="KW-0813">Transport</keyword>
<evidence type="ECO:0000256" key="2">
    <source>
        <dbReference type="ARBA" id="ARBA00022448"/>
    </source>
</evidence>
<evidence type="ECO:0000259" key="11">
    <source>
        <dbReference type="Pfam" id="PF03176"/>
    </source>
</evidence>
<organism evidence="12">
    <name type="scientific">bioreactor metagenome</name>
    <dbReference type="NCBI Taxonomy" id="1076179"/>
    <lineage>
        <taxon>unclassified sequences</taxon>
        <taxon>metagenomes</taxon>
        <taxon>ecological metagenomes</taxon>
    </lineage>
</organism>
<keyword evidence="5" id="KW-0653">Protein transport</keyword>
<evidence type="ECO:0000256" key="6">
    <source>
        <dbReference type="ARBA" id="ARBA00022989"/>
    </source>
</evidence>